<reference evidence="9" key="1">
    <citation type="submission" date="2021-02" db="EMBL/GenBank/DDBJ databases">
        <title>Phycicoccus sp. MQZ13P-5T, whole genome shotgun sequence.</title>
        <authorList>
            <person name="Tuo L."/>
        </authorList>
    </citation>
    <scope>NUCLEOTIDE SEQUENCE</scope>
    <source>
        <strain evidence="9">MQZ13P-5</strain>
    </source>
</reference>
<dbReference type="SUPFAM" id="SSF88946">
    <property type="entry name" value="Sigma2 domain of RNA polymerase sigma factors"/>
    <property type="match status" value="1"/>
</dbReference>
<evidence type="ECO:0000256" key="5">
    <source>
        <dbReference type="ARBA" id="ARBA00023163"/>
    </source>
</evidence>
<evidence type="ECO:0000259" key="8">
    <source>
        <dbReference type="Pfam" id="PF08281"/>
    </source>
</evidence>
<keyword evidence="2" id="KW-0805">Transcription regulation</keyword>
<keyword evidence="4" id="KW-0238">DNA-binding</keyword>
<evidence type="ECO:0000256" key="2">
    <source>
        <dbReference type="ARBA" id="ARBA00023015"/>
    </source>
</evidence>
<dbReference type="InterPro" id="IPR013324">
    <property type="entry name" value="RNA_pol_sigma_r3/r4-like"/>
</dbReference>
<dbReference type="InterPro" id="IPR039425">
    <property type="entry name" value="RNA_pol_sigma-70-like"/>
</dbReference>
<proteinExistence type="inferred from homology"/>
<dbReference type="Proteomes" id="UP001430172">
    <property type="component" value="Unassembled WGS sequence"/>
</dbReference>
<feature type="domain" description="RNA polymerase sigma factor 70 region 4 type 2" evidence="8">
    <location>
        <begin position="126"/>
        <end position="176"/>
    </location>
</feature>
<evidence type="ECO:0000256" key="6">
    <source>
        <dbReference type="SAM" id="MobiDB-lite"/>
    </source>
</evidence>
<dbReference type="PANTHER" id="PTHR43133:SF50">
    <property type="entry name" value="ECF RNA POLYMERASE SIGMA FACTOR SIGM"/>
    <property type="match status" value="1"/>
</dbReference>
<dbReference type="InterPro" id="IPR036388">
    <property type="entry name" value="WH-like_DNA-bd_sf"/>
</dbReference>
<accession>A0ABS2CN01</accession>
<feature type="domain" description="RNA polymerase sigma-70 region 2" evidence="7">
    <location>
        <begin position="30"/>
        <end position="96"/>
    </location>
</feature>
<dbReference type="SUPFAM" id="SSF88659">
    <property type="entry name" value="Sigma3 and sigma4 domains of RNA polymerase sigma factors"/>
    <property type="match status" value="1"/>
</dbReference>
<organism evidence="9 10">
    <name type="scientific">Phycicoccus sonneratiae</name>
    <dbReference type="NCBI Taxonomy" id="2807628"/>
    <lineage>
        <taxon>Bacteria</taxon>
        <taxon>Bacillati</taxon>
        <taxon>Actinomycetota</taxon>
        <taxon>Actinomycetes</taxon>
        <taxon>Micrococcales</taxon>
        <taxon>Intrasporangiaceae</taxon>
        <taxon>Phycicoccus</taxon>
    </lineage>
</organism>
<dbReference type="Gene3D" id="1.10.10.10">
    <property type="entry name" value="Winged helix-like DNA-binding domain superfamily/Winged helix DNA-binding domain"/>
    <property type="match status" value="1"/>
</dbReference>
<evidence type="ECO:0000259" key="7">
    <source>
        <dbReference type="Pfam" id="PF04542"/>
    </source>
</evidence>
<feature type="region of interest" description="Disordered" evidence="6">
    <location>
        <begin position="186"/>
        <end position="213"/>
    </location>
</feature>
<keyword evidence="10" id="KW-1185">Reference proteome</keyword>
<gene>
    <name evidence="9" type="primary">sigM</name>
    <name evidence="9" type="ORF">JQN70_12760</name>
</gene>
<dbReference type="NCBIfam" id="NF007225">
    <property type="entry name" value="PRK09643.1"/>
    <property type="match status" value="1"/>
</dbReference>
<dbReference type="NCBIfam" id="TIGR02937">
    <property type="entry name" value="sigma70-ECF"/>
    <property type="match status" value="1"/>
</dbReference>
<dbReference type="InterPro" id="IPR013325">
    <property type="entry name" value="RNA_pol_sigma_r2"/>
</dbReference>
<dbReference type="Gene3D" id="1.10.1740.10">
    <property type="match status" value="1"/>
</dbReference>
<dbReference type="InterPro" id="IPR014284">
    <property type="entry name" value="RNA_pol_sigma-70_dom"/>
</dbReference>
<dbReference type="PANTHER" id="PTHR43133">
    <property type="entry name" value="RNA POLYMERASE ECF-TYPE SIGMA FACTO"/>
    <property type="match status" value="1"/>
</dbReference>
<dbReference type="Pfam" id="PF04542">
    <property type="entry name" value="Sigma70_r2"/>
    <property type="match status" value="1"/>
</dbReference>
<protein>
    <submittedName>
        <fullName evidence="9">RNA polymerase sigma factor SigM</fullName>
    </submittedName>
</protein>
<evidence type="ECO:0000313" key="9">
    <source>
        <dbReference type="EMBL" id="MBM6401262.1"/>
    </source>
</evidence>
<dbReference type="RefSeq" id="WP_204131718.1">
    <property type="nucleotide sequence ID" value="NZ_JAFDVD010000013.1"/>
</dbReference>
<sequence>MNAEGPEDLDDAALLARHVAGDGGVAFGELFRRHRDRMYAVALRTTGNRELAADAVQEAFISAFRRAEAYRGEAAVTTWLHRIVVNACLDRLRREKVSVRRAGDLGELDLPDRHDRHGSTETALVVHEALARLPETQRAALVLVDMHAVPVAEAALVLGVAEGTVKSRCFRGREALAAMLRPGGLAASDAGEDEGAGPAVVASAERTEPRGAS</sequence>
<dbReference type="InterPro" id="IPR007627">
    <property type="entry name" value="RNA_pol_sigma70_r2"/>
</dbReference>
<keyword evidence="3" id="KW-0731">Sigma factor</keyword>
<evidence type="ECO:0000256" key="3">
    <source>
        <dbReference type="ARBA" id="ARBA00023082"/>
    </source>
</evidence>
<comment type="similarity">
    <text evidence="1">Belongs to the sigma-70 factor family. ECF subfamily.</text>
</comment>
<dbReference type="InterPro" id="IPR013249">
    <property type="entry name" value="RNA_pol_sigma70_r4_t2"/>
</dbReference>
<dbReference type="Pfam" id="PF08281">
    <property type="entry name" value="Sigma70_r4_2"/>
    <property type="match status" value="1"/>
</dbReference>
<evidence type="ECO:0000256" key="4">
    <source>
        <dbReference type="ARBA" id="ARBA00023125"/>
    </source>
</evidence>
<comment type="caution">
    <text evidence="9">The sequence shown here is derived from an EMBL/GenBank/DDBJ whole genome shotgun (WGS) entry which is preliminary data.</text>
</comment>
<keyword evidence="5" id="KW-0804">Transcription</keyword>
<name>A0ABS2CN01_9MICO</name>
<evidence type="ECO:0000313" key="10">
    <source>
        <dbReference type="Proteomes" id="UP001430172"/>
    </source>
</evidence>
<dbReference type="EMBL" id="JAFDVD010000013">
    <property type="protein sequence ID" value="MBM6401262.1"/>
    <property type="molecule type" value="Genomic_DNA"/>
</dbReference>
<evidence type="ECO:0000256" key="1">
    <source>
        <dbReference type="ARBA" id="ARBA00010641"/>
    </source>
</evidence>